<dbReference type="PANTHER" id="PTHR11799:SF12">
    <property type="entry name" value="PARAOXONASE-RELATED"/>
    <property type="match status" value="1"/>
</dbReference>
<sequence length="313" mass="35127">MNSCDDKQLIRVDVDGSPNSKNFHPHGFGVVVSPKNGQKSFFLPKKKKKKVLLVYLVNHRSDGEFVEIYEFQPDKHLLLWLQEVSSSEHFTYLNDVQPVVRGASSKLPDFYVTNSFKYEIKTWQNILFEAFFHPKWSKLVHCGLKDDPPGKETNIWVCTVVDDSLSFGNGVALSADKKQLYAISSGTTFMSIYNISSPSSLATKWKDVPTSTLCDNLYVDDQNGDVFVACHPDPLRLRKKMLVTKKNSKEAGSSAPSQVLKWDGNENWKEIFSCNGDEPCIEASSTGLYCRDANALLVGSIIDNGILRCQLTL</sequence>
<keyword evidence="2" id="KW-1185">Reference proteome</keyword>
<dbReference type="Proteomes" id="UP000023152">
    <property type="component" value="Unassembled WGS sequence"/>
</dbReference>
<evidence type="ECO:0000313" key="1">
    <source>
        <dbReference type="EMBL" id="ETO11760.1"/>
    </source>
</evidence>
<evidence type="ECO:0000313" key="2">
    <source>
        <dbReference type="Proteomes" id="UP000023152"/>
    </source>
</evidence>
<dbReference type="InterPro" id="IPR051288">
    <property type="entry name" value="Serum_paraoxonase/arylesterase"/>
</dbReference>
<dbReference type="EMBL" id="ASPP01022077">
    <property type="protein sequence ID" value="ETO11760.1"/>
    <property type="molecule type" value="Genomic_DNA"/>
</dbReference>
<gene>
    <name evidence="1" type="ORF">RFI_25617</name>
</gene>
<accession>X6MFE2</accession>
<organism evidence="1 2">
    <name type="scientific">Reticulomyxa filosa</name>
    <dbReference type="NCBI Taxonomy" id="46433"/>
    <lineage>
        <taxon>Eukaryota</taxon>
        <taxon>Sar</taxon>
        <taxon>Rhizaria</taxon>
        <taxon>Retaria</taxon>
        <taxon>Foraminifera</taxon>
        <taxon>Monothalamids</taxon>
        <taxon>Reticulomyxidae</taxon>
        <taxon>Reticulomyxa</taxon>
    </lineage>
</organism>
<dbReference type="OrthoDB" id="423498at2759"/>
<reference evidence="1 2" key="1">
    <citation type="journal article" date="2013" name="Curr. Biol.">
        <title>The Genome of the Foraminiferan Reticulomyxa filosa.</title>
        <authorList>
            <person name="Glockner G."/>
            <person name="Hulsmann N."/>
            <person name="Schleicher M."/>
            <person name="Noegel A.A."/>
            <person name="Eichinger L."/>
            <person name="Gallinger C."/>
            <person name="Pawlowski J."/>
            <person name="Sierra R."/>
            <person name="Euteneuer U."/>
            <person name="Pillet L."/>
            <person name="Moustafa A."/>
            <person name="Platzer M."/>
            <person name="Groth M."/>
            <person name="Szafranski K."/>
            <person name="Schliwa M."/>
        </authorList>
    </citation>
    <scope>NUCLEOTIDE SEQUENCE [LARGE SCALE GENOMIC DNA]</scope>
</reference>
<evidence type="ECO:0008006" key="3">
    <source>
        <dbReference type="Google" id="ProtNLM"/>
    </source>
</evidence>
<dbReference type="InterPro" id="IPR011042">
    <property type="entry name" value="6-blade_b-propeller_TolB-like"/>
</dbReference>
<protein>
    <recommendedName>
        <fullName evidence="3">SMP-30/Gluconolactonase/LRE-like region domain-containing protein</fullName>
    </recommendedName>
</protein>
<dbReference type="PANTHER" id="PTHR11799">
    <property type="entry name" value="PARAOXONASE"/>
    <property type="match status" value="1"/>
</dbReference>
<dbReference type="AlphaFoldDB" id="X6MFE2"/>
<comment type="caution">
    <text evidence="1">The sequence shown here is derived from an EMBL/GenBank/DDBJ whole genome shotgun (WGS) entry which is preliminary data.</text>
</comment>
<name>X6MFE2_RETFI</name>
<dbReference type="Gene3D" id="2.120.10.30">
    <property type="entry name" value="TolB, C-terminal domain"/>
    <property type="match status" value="1"/>
</dbReference>
<proteinExistence type="predicted"/>
<dbReference type="SUPFAM" id="SSF63829">
    <property type="entry name" value="Calcium-dependent phosphotriesterase"/>
    <property type="match status" value="1"/>
</dbReference>